<accession>A0ABN8W774</accession>
<sequence length="73" mass="8341">MTLNRYYQHDEMDGYCALKYSKQLNADTVLAIPSRQILDSDTGPLPKSATAIRTLLLEEIKHSTIHDQPSLYF</sequence>
<dbReference type="Proteomes" id="UP001154272">
    <property type="component" value="Unassembled WGS sequence"/>
</dbReference>
<evidence type="ECO:0008006" key="3">
    <source>
        <dbReference type="Google" id="ProtNLM"/>
    </source>
</evidence>
<protein>
    <recommendedName>
        <fullName evidence="3">RES domain-containing protein</fullName>
    </recommendedName>
</protein>
<dbReference type="EMBL" id="CAMXCH010000001">
    <property type="protein sequence ID" value="CAI3930546.1"/>
    <property type="molecule type" value="Genomic_DNA"/>
</dbReference>
<evidence type="ECO:0000313" key="2">
    <source>
        <dbReference type="Proteomes" id="UP001154272"/>
    </source>
</evidence>
<comment type="caution">
    <text evidence="1">The sequence shown here is derived from an EMBL/GenBank/DDBJ whole genome shotgun (WGS) entry which is preliminary data.</text>
</comment>
<dbReference type="RefSeq" id="WP_034337918.1">
    <property type="nucleotide sequence ID" value="NZ_CAMXCH010000001.1"/>
</dbReference>
<proteinExistence type="predicted"/>
<organism evidence="1 2">
    <name type="scientific">Commensalibacter papalotli</name>
    <name type="common">ex Botero et al. 2024</name>
    <dbReference type="NCBI Taxonomy" id="2972766"/>
    <lineage>
        <taxon>Bacteria</taxon>
        <taxon>Pseudomonadati</taxon>
        <taxon>Pseudomonadota</taxon>
        <taxon>Alphaproteobacteria</taxon>
        <taxon>Acetobacterales</taxon>
        <taxon>Acetobacteraceae</taxon>
    </lineage>
</organism>
<gene>
    <name evidence="1" type="ORF">R83534S58_LOCUS507</name>
</gene>
<name>A0ABN8W774_9PROT</name>
<keyword evidence="2" id="KW-1185">Reference proteome</keyword>
<evidence type="ECO:0000313" key="1">
    <source>
        <dbReference type="EMBL" id="CAI3930546.1"/>
    </source>
</evidence>
<reference evidence="1" key="1">
    <citation type="submission" date="2022-10" db="EMBL/GenBank/DDBJ databases">
        <authorList>
            <person name="Botero Cardona J."/>
        </authorList>
    </citation>
    <scope>NUCLEOTIDE SEQUENCE</scope>
    <source>
        <strain evidence="1">R-83534</strain>
    </source>
</reference>